<dbReference type="OrthoDB" id="9801763at2"/>
<dbReference type="STRING" id="1122133.SAMN02745157_3098"/>
<reference evidence="4 5" key="1">
    <citation type="submission" date="2016-11" db="EMBL/GenBank/DDBJ databases">
        <authorList>
            <person name="Jaros S."/>
            <person name="Januszkiewicz K."/>
            <person name="Wedrychowicz H."/>
        </authorList>
    </citation>
    <scope>NUCLEOTIDE SEQUENCE [LARGE SCALE GENOMIC DNA]</scope>
    <source>
        <strain evidence="4 5">DSM 19436</strain>
    </source>
</reference>
<dbReference type="InterPro" id="IPR050565">
    <property type="entry name" value="LYPA1-2/EST-like"/>
</dbReference>
<evidence type="ECO:0000256" key="2">
    <source>
        <dbReference type="ARBA" id="ARBA00022801"/>
    </source>
</evidence>
<dbReference type="Gene3D" id="3.40.50.1820">
    <property type="entry name" value="alpha/beta hydrolase"/>
    <property type="match status" value="1"/>
</dbReference>
<dbReference type="AlphaFoldDB" id="A0A1M5FM67"/>
<keyword evidence="2" id="KW-0378">Hydrolase</keyword>
<feature type="domain" description="Phospholipase/carboxylesterase/thioesterase" evidence="3">
    <location>
        <begin position="14"/>
        <end position="204"/>
    </location>
</feature>
<name>A0A1M5FM67_9HYPH</name>
<dbReference type="PANTHER" id="PTHR10655:SF17">
    <property type="entry name" value="LYSOPHOSPHOLIPASE-LIKE PROTEIN 1"/>
    <property type="match status" value="1"/>
</dbReference>
<evidence type="ECO:0000313" key="4">
    <source>
        <dbReference type="EMBL" id="SHF92583.1"/>
    </source>
</evidence>
<sequence>MNSGSGPLRLGAKGPEAKAICVFVHGRGQSPEEMQAHVLARLAAPSVAFILPRAPSGVWVEARAIDPLTPVARAQLSAALDHLAAAVAAARGELPRLPLLLAGFSQGACLVIEYLCAGLPPPEALAAFTGCRIGIAADARAEQVPGRIPVYLTGGDADPWIPVAAFAEAAATLGRRGANLRADLFPGRSHEVSDPEIAMLETMLADLARGRAPRMEAAR</sequence>
<dbReference type="GO" id="GO:0016787">
    <property type="term" value="F:hydrolase activity"/>
    <property type="evidence" value="ECO:0007669"/>
    <property type="project" value="UniProtKB-KW"/>
</dbReference>
<proteinExistence type="inferred from homology"/>
<protein>
    <submittedName>
        <fullName evidence="4">Phospholipase/carboxylesterase</fullName>
    </submittedName>
</protein>
<dbReference type="PANTHER" id="PTHR10655">
    <property type="entry name" value="LYSOPHOSPHOLIPASE-RELATED"/>
    <property type="match status" value="1"/>
</dbReference>
<dbReference type="InterPro" id="IPR003140">
    <property type="entry name" value="PLipase/COase/thioEstase"/>
</dbReference>
<accession>A0A1M5FM67</accession>
<gene>
    <name evidence="4" type="ORF">SAMN02745157_3098</name>
</gene>
<evidence type="ECO:0000256" key="1">
    <source>
        <dbReference type="ARBA" id="ARBA00006499"/>
    </source>
</evidence>
<comment type="similarity">
    <text evidence="1">Belongs to the AB hydrolase superfamily. AB hydrolase 2 family.</text>
</comment>
<evidence type="ECO:0000259" key="3">
    <source>
        <dbReference type="Pfam" id="PF02230"/>
    </source>
</evidence>
<dbReference type="InterPro" id="IPR029058">
    <property type="entry name" value="AB_hydrolase_fold"/>
</dbReference>
<dbReference type="EMBL" id="FQUP01000003">
    <property type="protein sequence ID" value="SHF92583.1"/>
    <property type="molecule type" value="Genomic_DNA"/>
</dbReference>
<dbReference type="Proteomes" id="UP000184485">
    <property type="component" value="Unassembled WGS sequence"/>
</dbReference>
<dbReference type="SUPFAM" id="SSF53474">
    <property type="entry name" value="alpha/beta-Hydrolases"/>
    <property type="match status" value="1"/>
</dbReference>
<keyword evidence="5" id="KW-1185">Reference proteome</keyword>
<dbReference type="Pfam" id="PF02230">
    <property type="entry name" value="Abhydrolase_2"/>
    <property type="match status" value="1"/>
</dbReference>
<organism evidence="4 5">
    <name type="scientific">Kaistia soli DSM 19436</name>
    <dbReference type="NCBI Taxonomy" id="1122133"/>
    <lineage>
        <taxon>Bacteria</taxon>
        <taxon>Pseudomonadati</taxon>
        <taxon>Pseudomonadota</taxon>
        <taxon>Alphaproteobacteria</taxon>
        <taxon>Hyphomicrobiales</taxon>
        <taxon>Kaistiaceae</taxon>
        <taxon>Kaistia</taxon>
    </lineage>
</organism>
<evidence type="ECO:0000313" key="5">
    <source>
        <dbReference type="Proteomes" id="UP000184485"/>
    </source>
</evidence>